<dbReference type="InterPro" id="IPR002528">
    <property type="entry name" value="MATE_fam"/>
</dbReference>
<keyword evidence="7" id="KW-1003">Cell membrane</keyword>
<keyword evidence="6" id="KW-0050">Antiport</keyword>
<dbReference type="InterPro" id="IPR048279">
    <property type="entry name" value="MdtK-like"/>
</dbReference>
<feature type="transmembrane region" description="Helical" evidence="13">
    <location>
        <begin position="350"/>
        <end position="371"/>
    </location>
</feature>
<protein>
    <recommendedName>
        <fullName evidence="4">Probable multidrug resistance protein NorM</fullName>
    </recommendedName>
    <alternativeName>
        <fullName evidence="12">Multidrug-efflux transporter</fullName>
    </alternativeName>
</protein>
<feature type="transmembrane region" description="Helical" evidence="13">
    <location>
        <begin position="383"/>
        <end position="406"/>
    </location>
</feature>
<dbReference type="EMBL" id="DVNK01000030">
    <property type="protein sequence ID" value="HIU46493.1"/>
    <property type="molecule type" value="Genomic_DNA"/>
</dbReference>
<keyword evidence="10" id="KW-0406">Ion transport</keyword>
<organism evidence="14 15">
    <name type="scientific">Candidatus Fimadaptatus faecigallinarum</name>
    <dbReference type="NCBI Taxonomy" id="2840814"/>
    <lineage>
        <taxon>Bacteria</taxon>
        <taxon>Bacillati</taxon>
        <taxon>Bacillota</taxon>
        <taxon>Clostridia</taxon>
        <taxon>Eubacteriales</taxon>
        <taxon>Candidatus Fimadaptatus</taxon>
    </lineage>
</organism>
<feature type="transmembrane region" description="Helical" evidence="13">
    <location>
        <begin position="184"/>
        <end position="208"/>
    </location>
</feature>
<evidence type="ECO:0000256" key="2">
    <source>
        <dbReference type="ARBA" id="ARBA00004651"/>
    </source>
</evidence>
<dbReference type="Pfam" id="PF01554">
    <property type="entry name" value="MatE"/>
    <property type="match status" value="2"/>
</dbReference>
<evidence type="ECO:0000256" key="10">
    <source>
        <dbReference type="ARBA" id="ARBA00023065"/>
    </source>
</evidence>
<comment type="similarity">
    <text evidence="3">Belongs to the multi antimicrobial extrusion (MATE) (TC 2.A.66.1) family.</text>
</comment>
<name>A0A9D1S4U8_9FIRM</name>
<feature type="transmembrane region" description="Helical" evidence="13">
    <location>
        <begin position="129"/>
        <end position="147"/>
    </location>
</feature>
<dbReference type="InterPro" id="IPR050222">
    <property type="entry name" value="MATE_MdtK"/>
</dbReference>
<dbReference type="AlphaFoldDB" id="A0A9D1S4U8"/>
<evidence type="ECO:0000256" key="1">
    <source>
        <dbReference type="ARBA" id="ARBA00003408"/>
    </source>
</evidence>
<evidence type="ECO:0000313" key="15">
    <source>
        <dbReference type="Proteomes" id="UP000824123"/>
    </source>
</evidence>
<evidence type="ECO:0000256" key="9">
    <source>
        <dbReference type="ARBA" id="ARBA00022989"/>
    </source>
</evidence>
<comment type="function">
    <text evidence="1">Multidrug efflux pump.</text>
</comment>
<dbReference type="PANTHER" id="PTHR43298:SF2">
    <property type="entry name" value="FMN_FAD EXPORTER YEEO-RELATED"/>
    <property type="match status" value="1"/>
</dbReference>
<evidence type="ECO:0000256" key="11">
    <source>
        <dbReference type="ARBA" id="ARBA00023136"/>
    </source>
</evidence>
<dbReference type="GO" id="GO:0006811">
    <property type="term" value="P:monoatomic ion transport"/>
    <property type="evidence" value="ECO:0007669"/>
    <property type="project" value="UniProtKB-KW"/>
</dbReference>
<dbReference type="Proteomes" id="UP000824123">
    <property type="component" value="Unassembled WGS sequence"/>
</dbReference>
<comment type="caution">
    <text evidence="14">The sequence shown here is derived from an EMBL/GenBank/DDBJ whole genome shotgun (WGS) entry which is preliminary data.</text>
</comment>
<keyword evidence="9 13" id="KW-1133">Transmembrane helix</keyword>
<dbReference type="PIRSF" id="PIRSF006603">
    <property type="entry name" value="DinF"/>
    <property type="match status" value="1"/>
</dbReference>
<feature type="transmembrane region" description="Helical" evidence="13">
    <location>
        <begin position="273"/>
        <end position="293"/>
    </location>
</feature>
<feature type="transmembrane region" description="Helical" evidence="13">
    <location>
        <begin position="88"/>
        <end position="109"/>
    </location>
</feature>
<feature type="transmembrane region" description="Helical" evidence="13">
    <location>
        <begin position="314"/>
        <end position="338"/>
    </location>
</feature>
<feature type="transmembrane region" description="Helical" evidence="13">
    <location>
        <begin position="159"/>
        <end position="178"/>
    </location>
</feature>
<reference evidence="14" key="2">
    <citation type="journal article" date="2021" name="PeerJ">
        <title>Extensive microbial diversity within the chicken gut microbiome revealed by metagenomics and culture.</title>
        <authorList>
            <person name="Gilroy R."/>
            <person name="Ravi A."/>
            <person name="Getino M."/>
            <person name="Pursley I."/>
            <person name="Horton D.L."/>
            <person name="Alikhan N.F."/>
            <person name="Baker D."/>
            <person name="Gharbi K."/>
            <person name="Hall N."/>
            <person name="Watson M."/>
            <person name="Adriaenssens E.M."/>
            <person name="Foster-Nyarko E."/>
            <person name="Jarju S."/>
            <person name="Secka A."/>
            <person name="Antonio M."/>
            <person name="Oren A."/>
            <person name="Chaudhuri R.R."/>
            <person name="La Ragione R."/>
            <person name="Hildebrand F."/>
            <person name="Pallen M.J."/>
        </authorList>
    </citation>
    <scope>NUCLEOTIDE SEQUENCE</scope>
    <source>
        <strain evidence="14">ChiSxjej2B14-8506</strain>
    </source>
</reference>
<feature type="transmembrane region" description="Helical" evidence="13">
    <location>
        <begin position="243"/>
        <end position="267"/>
    </location>
</feature>
<dbReference type="GO" id="GO:0015297">
    <property type="term" value="F:antiporter activity"/>
    <property type="evidence" value="ECO:0007669"/>
    <property type="project" value="UniProtKB-KW"/>
</dbReference>
<keyword evidence="5" id="KW-0813">Transport</keyword>
<evidence type="ECO:0000256" key="3">
    <source>
        <dbReference type="ARBA" id="ARBA00010199"/>
    </source>
</evidence>
<comment type="subcellular location">
    <subcellularLocation>
        <location evidence="2">Cell membrane</location>
        <topology evidence="2">Multi-pass membrane protein</topology>
    </subcellularLocation>
</comment>
<accession>A0A9D1S4U8</accession>
<dbReference type="PANTHER" id="PTHR43298">
    <property type="entry name" value="MULTIDRUG RESISTANCE PROTEIN NORM-RELATED"/>
    <property type="match status" value="1"/>
</dbReference>
<evidence type="ECO:0000313" key="14">
    <source>
        <dbReference type="EMBL" id="HIU46493.1"/>
    </source>
</evidence>
<dbReference type="GO" id="GO:0005886">
    <property type="term" value="C:plasma membrane"/>
    <property type="evidence" value="ECO:0007669"/>
    <property type="project" value="UniProtKB-SubCell"/>
</dbReference>
<dbReference type="CDD" id="cd13138">
    <property type="entry name" value="MATE_yoeA_like"/>
    <property type="match status" value="1"/>
</dbReference>
<feature type="transmembrane region" description="Helical" evidence="13">
    <location>
        <begin position="412"/>
        <end position="432"/>
    </location>
</feature>
<dbReference type="NCBIfam" id="TIGR00797">
    <property type="entry name" value="matE"/>
    <property type="match status" value="1"/>
</dbReference>
<feature type="transmembrane region" description="Helical" evidence="13">
    <location>
        <begin position="52"/>
        <end position="76"/>
    </location>
</feature>
<evidence type="ECO:0000256" key="8">
    <source>
        <dbReference type="ARBA" id="ARBA00022692"/>
    </source>
</evidence>
<reference evidence="14" key="1">
    <citation type="submission" date="2020-10" db="EMBL/GenBank/DDBJ databases">
        <authorList>
            <person name="Gilroy R."/>
        </authorList>
    </citation>
    <scope>NUCLEOTIDE SEQUENCE</scope>
    <source>
        <strain evidence="14">ChiSxjej2B14-8506</strain>
    </source>
</reference>
<evidence type="ECO:0000256" key="7">
    <source>
        <dbReference type="ARBA" id="ARBA00022475"/>
    </source>
</evidence>
<evidence type="ECO:0000256" key="4">
    <source>
        <dbReference type="ARBA" id="ARBA00020268"/>
    </source>
</evidence>
<evidence type="ECO:0000256" key="5">
    <source>
        <dbReference type="ARBA" id="ARBA00022448"/>
    </source>
</evidence>
<keyword evidence="11 13" id="KW-0472">Membrane</keyword>
<keyword evidence="8 13" id="KW-0812">Transmembrane</keyword>
<sequence>MTRGSPWRLILMFALPLMLGNVFQQLYTLVDTMVVGRFVGVEALASLGAADWLNWLVLGIPTGFAQGFSILMSQNFGAGEQDELRRSVAMSIVLSAIIAAATLAVSQIFLVPTLKLLNTPENVLPGSILYLRIYFSGIPITMAYNLLSSMLRALGDGRTPLKAMIAAAITNVVLDLLFTVAFGWGIAGVAIATVIAQCVSAVYCFIATRRLSELHPRREHFDMRRDIVAHLLRLGAPVALQNTIISIGGLCVQYVVNGFGFIFVAGFTATNKLYGLLEMAAVSFGYAISTYTGQNLGARNFSRIKRGVKSSIKMAILTSAAIGALMLVIGRYILMLFVSGEPGEVEQVLAIAYTYLAVMSCCLPILYLLYVYRSAQQGMGDTVIPMISGAVELIMRVGAAMLLPLIIGQSGIYVAEVAAWAGAAVLLMLSYYKKERAFPPDAPGSEA</sequence>
<proteinExistence type="inferred from homology"/>
<dbReference type="GO" id="GO:0042910">
    <property type="term" value="F:xenobiotic transmembrane transporter activity"/>
    <property type="evidence" value="ECO:0007669"/>
    <property type="project" value="InterPro"/>
</dbReference>
<gene>
    <name evidence="14" type="ORF">IAC59_04470</name>
</gene>
<evidence type="ECO:0000256" key="12">
    <source>
        <dbReference type="ARBA" id="ARBA00031636"/>
    </source>
</evidence>
<evidence type="ECO:0000256" key="13">
    <source>
        <dbReference type="SAM" id="Phobius"/>
    </source>
</evidence>
<evidence type="ECO:0000256" key="6">
    <source>
        <dbReference type="ARBA" id="ARBA00022449"/>
    </source>
</evidence>